<dbReference type="PANTHER" id="PTHR30146:SF109">
    <property type="entry name" value="HTH-TYPE TRANSCRIPTIONAL REGULATOR GALS"/>
    <property type="match status" value="1"/>
</dbReference>
<dbReference type="RefSeq" id="WP_244925290.1">
    <property type="nucleotide sequence ID" value="NZ_CP033325.1"/>
</dbReference>
<feature type="domain" description="HTH lacI-type" evidence="4">
    <location>
        <begin position="7"/>
        <end position="61"/>
    </location>
</feature>
<keyword evidence="2 5" id="KW-0238">DNA-binding</keyword>
<evidence type="ECO:0000259" key="4">
    <source>
        <dbReference type="PROSITE" id="PS50932"/>
    </source>
</evidence>
<dbReference type="InterPro" id="IPR010982">
    <property type="entry name" value="Lambda_DNA-bd_dom_sf"/>
</dbReference>
<proteinExistence type="predicted"/>
<dbReference type="CDD" id="cd01574">
    <property type="entry name" value="PBP1_LacI"/>
    <property type="match status" value="1"/>
</dbReference>
<dbReference type="PROSITE" id="PS50932">
    <property type="entry name" value="HTH_LACI_2"/>
    <property type="match status" value="1"/>
</dbReference>
<reference evidence="6" key="1">
    <citation type="journal article" date="2019" name="Int. J. Syst. Evol. Microbiol.">
        <title>The Global Catalogue of Microorganisms (GCM) 10K type strain sequencing project: providing services to taxonomists for standard genome sequencing and annotation.</title>
        <authorList>
            <consortium name="The Broad Institute Genomics Platform"/>
            <consortium name="The Broad Institute Genome Sequencing Center for Infectious Disease"/>
            <person name="Wu L."/>
            <person name="Ma J."/>
        </authorList>
    </citation>
    <scope>NUCLEOTIDE SEQUENCE [LARGE SCALE GENOMIC DNA]</scope>
    <source>
        <strain evidence="6">JCM 3369</strain>
    </source>
</reference>
<gene>
    <name evidence="5" type="ORF">ACFO3F_04525</name>
</gene>
<dbReference type="Pfam" id="PF13377">
    <property type="entry name" value="Peripla_BP_3"/>
    <property type="match status" value="1"/>
</dbReference>
<dbReference type="Pfam" id="PF00356">
    <property type="entry name" value="LacI"/>
    <property type="match status" value="1"/>
</dbReference>
<dbReference type="PROSITE" id="PS00356">
    <property type="entry name" value="HTH_LACI_1"/>
    <property type="match status" value="1"/>
</dbReference>
<dbReference type="InterPro" id="IPR046335">
    <property type="entry name" value="LacI/GalR-like_sensor"/>
</dbReference>
<dbReference type="CDD" id="cd01392">
    <property type="entry name" value="HTH_LacI"/>
    <property type="match status" value="1"/>
</dbReference>
<evidence type="ECO:0000256" key="3">
    <source>
        <dbReference type="ARBA" id="ARBA00023163"/>
    </source>
</evidence>
<dbReference type="EMBL" id="JBHSGF010000002">
    <property type="protein sequence ID" value="MFC4554504.1"/>
    <property type="molecule type" value="Genomic_DNA"/>
</dbReference>
<dbReference type="SMART" id="SM00354">
    <property type="entry name" value="HTH_LACI"/>
    <property type="match status" value="1"/>
</dbReference>
<keyword evidence="1" id="KW-0805">Transcription regulation</keyword>
<dbReference type="Proteomes" id="UP001595955">
    <property type="component" value="Unassembled WGS sequence"/>
</dbReference>
<evidence type="ECO:0000313" key="5">
    <source>
        <dbReference type="EMBL" id="MFC4554504.1"/>
    </source>
</evidence>
<dbReference type="SUPFAM" id="SSF47413">
    <property type="entry name" value="lambda repressor-like DNA-binding domains"/>
    <property type="match status" value="1"/>
</dbReference>
<evidence type="ECO:0000313" key="6">
    <source>
        <dbReference type="Proteomes" id="UP001595955"/>
    </source>
</evidence>
<keyword evidence="3" id="KW-0804">Transcription</keyword>
<sequence>MGARRAPVMSDVAARAGVSHQTVSRVLNHPELVHPETQERVRAAIAELGYRRNMSARALATSRTRMIGVVTPATRSFGPTYTTVAIQDAAREAGYAILTAGTVDAAASPHDVLDFFLDRGVEGVVVVAPTEEFAEAARGLAGSLPIIVIATGLRSPAPLHVVAIDHEQGARDATRHLIDLGHRHIAHVAGPSNWFDARARLAGWRAELEAAGLEVPEPIEGGWDATQGYAAAQRLLSGPTMPTAVFTANDLLALGMMRAFHEAGVRMPDDVAIVGYDDISGSDFYEPPLTTVRQPFQEVGHQVMEALLTALDGGSPEPGLSRPELIVRASSGAPAQG</sequence>
<name>A0ABV9D702_9MICO</name>
<dbReference type="SUPFAM" id="SSF53822">
    <property type="entry name" value="Periplasmic binding protein-like I"/>
    <property type="match status" value="1"/>
</dbReference>
<dbReference type="InterPro" id="IPR028082">
    <property type="entry name" value="Peripla_BP_I"/>
</dbReference>
<protein>
    <submittedName>
        <fullName evidence="5">LacI family DNA-binding transcriptional regulator</fullName>
    </submittedName>
</protein>
<dbReference type="PANTHER" id="PTHR30146">
    <property type="entry name" value="LACI-RELATED TRANSCRIPTIONAL REPRESSOR"/>
    <property type="match status" value="1"/>
</dbReference>
<dbReference type="GO" id="GO:0003677">
    <property type="term" value="F:DNA binding"/>
    <property type="evidence" value="ECO:0007669"/>
    <property type="project" value="UniProtKB-KW"/>
</dbReference>
<accession>A0ABV9D702</accession>
<evidence type="ECO:0000256" key="2">
    <source>
        <dbReference type="ARBA" id="ARBA00023125"/>
    </source>
</evidence>
<dbReference type="Gene3D" id="1.10.260.40">
    <property type="entry name" value="lambda repressor-like DNA-binding domains"/>
    <property type="match status" value="1"/>
</dbReference>
<evidence type="ECO:0000256" key="1">
    <source>
        <dbReference type="ARBA" id="ARBA00023015"/>
    </source>
</evidence>
<comment type="caution">
    <text evidence="5">The sequence shown here is derived from an EMBL/GenBank/DDBJ whole genome shotgun (WGS) entry which is preliminary data.</text>
</comment>
<dbReference type="Gene3D" id="3.40.50.2300">
    <property type="match status" value="2"/>
</dbReference>
<dbReference type="InterPro" id="IPR000843">
    <property type="entry name" value="HTH_LacI"/>
</dbReference>
<organism evidence="5 6">
    <name type="scientific">Georgenia faecalis</name>
    <dbReference type="NCBI Taxonomy" id="2483799"/>
    <lineage>
        <taxon>Bacteria</taxon>
        <taxon>Bacillati</taxon>
        <taxon>Actinomycetota</taxon>
        <taxon>Actinomycetes</taxon>
        <taxon>Micrococcales</taxon>
        <taxon>Bogoriellaceae</taxon>
        <taxon>Georgenia</taxon>
    </lineage>
</organism>
<keyword evidence="6" id="KW-1185">Reference proteome</keyword>